<dbReference type="InterPro" id="IPR000182">
    <property type="entry name" value="GNAT_dom"/>
</dbReference>
<evidence type="ECO:0000256" key="1">
    <source>
        <dbReference type="ARBA" id="ARBA00022679"/>
    </source>
</evidence>
<dbReference type="PROSITE" id="PS51186">
    <property type="entry name" value="GNAT"/>
    <property type="match status" value="1"/>
</dbReference>
<evidence type="ECO:0000313" key="5">
    <source>
        <dbReference type="Proteomes" id="UP000269591"/>
    </source>
</evidence>
<accession>A0A3N0B0J2</accession>
<keyword evidence="1" id="KW-0808">Transferase</keyword>
<dbReference type="Gene3D" id="3.40.630.30">
    <property type="match status" value="1"/>
</dbReference>
<name>A0A3N0B0J2_9ACTN</name>
<evidence type="ECO:0000313" key="4">
    <source>
        <dbReference type="EMBL" id="RNL40329.1"/>
    </source>
</evidence>
<dbReference type="InterPro" id="IPR050832">
    <property type="entry name" value="Bact_Acetyltransf"/>
</dbReference>
<dbReference type="PANTHER" id="PTHR43877">
    <property type="entry name" value="AMINOALKYLPHOSPHONATE N-ACETYLTRANSFERASE-RELATED-RELATED"/>
    <property type="match status" value="1"/>
</dbReference>
<feature type="domain" description="N-acetyltransferase" evidence="3">
    <location>
        <begin position="15"/>
        <end position="211"/>
    </location>
</feature>
<comment type="caution">
    <text evidence="4">The sequence shown here is derived from an EMBL/GenBank/DDBJ whole genome shotgun (WGS) entry which is preliminary data.</text>
</comment>
<dbReference type="Proteomes" id="UP000269591">
    <property type="component" value="Unassembled WGS sequence"/>
</dbReference>
<reference evidence="5" key="1">
    <citation type="submission" date="2018-05" db="EMBL/GenBank/DDBJ databases">
        <title>Genome Sequencing of selected type strains of the family Eggerthellaceae.</title>
        <authorList>
            <person name="Danylec N."/>
            <person name="Stoll D.A."/>
            <person name="Doetsch A."/>
            <person name="Huch M."/>
        </authorList>
    </citation>
    <scope>NUCLEOTIDE SEQUENCE [LARGE SCALE GENOMIC DNA]</scope>
    <source>
        <strain evidence="5">DSM 24851</strain>
    </source>
</reference>
<keyword evidence="2" id="KW-0012">Acyltransferase</keyword>
<organism evidence="4 5">
    <name type="scientific">Slackia equolifaciens</name>
    <dbReference type="NCBI Taxonomy" id="498718"/>
    <lineage>
        <taxon>Bacteria</taxon>
        <taxon>Bacillati</taxon>
        <taxon>Actinomycetota</taxon>
        <taxon>Coriobacteriia</taxon>
        <taxon>Eggerthellales</taxon>
        <taxon>Eggerthellaceae</taxon>
        <taxon>Slackia</taxon>
    </lineage>
</organism>
<evidence type="ECO:0000256" key="2">
    <source>
        <dbReference type="ARBA" id="ARBA00023315"/>
    </source>
</evidence>
<evidence type="ECO:0000259" key="3">
    <source>
        <dbReference type="PROSITE" id="PS51186"/>
    </source>
</evidence>
<dbReference type="InterPro" id="IPR016181">
    <property type="entry name" value="Acyl_CoA_acyltransferase"/>
</dbReference>
<keyword evidence="5" id="KW-1185">Reference proteome</keyword>
<dbReference type="EMBL" id="QIBX01000007">
    <property type="protein sequence ID" value="RNL40329.1"/>
    <property type="molecule type" value="Genomic_DNA"/>
</dbReference>
<dbReference type="SUPFAM" id="SSF55729">
    <property type="entry name" value="Acyl-CoA N-acyltransferases (Nat)"/>
    <property type="match status" value="1"/>
</dbReference>
<protein>
    <recommendedName>
        <fullName evidence="3">N-acetyltransferase domain-containing protein</fullName>
    </recommendedName>
</protein>
<sequence length="217" mass="23749">MRIYSPKRSRTGVAMIFRQATLNDLDDVIRITRDGRAALAARGLDQWQGGNPTPERLHADIEAGYTFVVEATEADALIDAQNGSHPLAPGTLVGTVAFVGAGEPDYSRVTSGAWLIDAANTPEELRAKDQQQADYVTLHRLATAAAATRRGVASLMLNRCFDRARILGFKSVRADTHEGNIPMQHAFEKCGMTRCCEIEITNPLEPTKKRIGFEIVL</sequence>
<dbReference type="AlphaFoldDB" id="A0A3N0B0J2"/>
<dbReference type="Pfam" id="PF00583">
    <property type="entry name" value="Acetyltransf_1"/>
    <property type="match status" value="1"/>
</dbReference>
<proteinExistence type="predicted"/>
<dbReference type="GO" id="GO:0016747">
    <property type="term" value="F:acyltransferase activity, transferring groups other than amino-acyl groups"/>
    <property type="evidence" value="ECO:0007669"/>
    <property type="project" value="InterPro"/>
</dbReference>
<gene>
    <name evidence="4" type="ORF">DMP06_05175</name>
</gene>